<evidence type="ECO:0000313" key="3">
    <source>
        <dbReference type="Proteomes" id="UP000244855"/>
    </source>
</evidence>
<proteinExistence type="predicted"/>
<evidence type="ECO:0000313" key="2">
    <source>
        <dbReference type="EMBL" id="PVH94835.1"/>
    </source>
</evidence>
<reference evidence="2 3" key="1">
    <citation type="journal article" date="2018" name="Sci. Rep.">
        <title>Comparative genomics provides insights into the lifestyle and reveals functional heterogeneity of dark septate endophytic fungi.</title>
        <authorList>
            <person name="Knapp D.G."/>
            <person name="Nemeth J.B."/>
            <person name="Barry K."/>
            <person name="Hainaut M."/>
            <person name="Henrissat B."/>
            <person name="Johnson J."/>
            <person name="Kuo A."/>
            <person name="Lim J.H.P."/>
            <person name="Lipzen A."/>
            <person name="Nolan M."/>
            <person name="Ohm R.A."/>
            <person name="Tamas L."/>
            <person name="Grigoriev I.V."/>
            <person name="Spatafora J.W."/>
            <person name="Nagy L.G."/>
            <person name="Kovacs G.M."/>
        </authorList>
    </citation>
    <scope>NUCLEOTIDE SEQUENCE [LARGE SCALE GENOMIC DNA]</scope>
    <source>
        <strain evidence="2 3">DSE2036</strain>
    </source>
</reference>
<name>A0A2V1D9W5_9PLEO</name>
<dbReference type="OrthoDB" id="5334244at2759"/>
<feature type="region of interest" description="Disordered" evidence="1">
    <location>
        <begin position="1"/>
        <end position="186"/>
    </location>
</feature>
<feature type="compositionally biased region" description="Low complexity" evidence="1">
    <location>
        <begin position="82"/>
        <end position="108"/>
    </location>
</feature>
<keyword evidence="3" id="KW-1185">Reference proteome</keyword>
<dbReference type="Proteomes" id="UP000244855">
    <property type="component" value="Unassembled WGS sequence"/>
</dbReference>
<dbReference type="STRING" id="97972.A0A2V1D9W5"/>
<gene>
    <name evidence="2" type="ORF">DM02DRAFT_660713</name>
</gene>
<evidence type="ECO:0000256" key="1">
    <source>
        <dbReference type="SAM" id="MobiDB-lite"/>
    </source>
</evidence>
<accession>A0A2V1D9W5</accession>
<dbReference type="AlphaFoldDB" id="A0A2V1D9W5"/>
<organism evidence="2 3">
    <name type="scientific">Periconia macrospinosa</name>
    <dbReference type="NCBI Taxonomy" id="97972"/>
    <lineage>
        <taxon>Eukaryota</taxon>
        <taxon>Fungi</taxon>
        <taxon>Dikarya</taxon>
        <taxon>Ascomycota</taxon>
        <taxon>Pezizomycotina</taxon>
        <taxon>Dothideomycetes</taxon>
        <taxon>Pleosporomycetidae</taxon>
        <taxon>Pleosporales</taxon>
        <taxon>Massarineae</taxon>
        <taxon>Periconiaceae</taxon>
        <taxon>Periconia</taxon>
    </lineage>
</organism>
<feature type="compositionally biased region" description="Low complexity" evidence="1">
    <location>
        <begin position="1"/>
        <end position="40"/>
    </location>
</feature>
<sequence>MSFLRLRPLTRTIRAATTTPRAPATTTFLQQQQQLRFATQDYGSGEGNPIAENPQAQGQRGREDLEHPGPPPPKVARARGESSSSSNTSSSSSTSSNSSNTSPSASQSQKGEGKGKAQPKILRDDTPTNKEDQSEDVQRHNREMEGRAERAFERVDDGDGSAAGKQGGEKVEKGFWGGQGGRDREP</sequence>
<feature type="compositionally biased region" description="Basic and acidic residues" evidence="1">
    <location>
        <begin position="111"/>
        <end position="157"/>
    </location>
</feature>
<protein>
    <submittedName>
        <fullName evidence="2">Uncharacterized protein</fullName>
    </submittedName>
</protein>
<dbReference type="EMBL" id="KZ805519">
    <property type="protein sequence ID" value="PVH94835.1"/>
    <property type="molecule type" value="Genomic_DNA"/>
</dbReference>